<gene>
    <name evidence="1" type="ORF">FNL38_101647</name>
</gene>
<proteinExistence type="predicted"/>
<name>A0A652YX87_NOCGL</name>
<dbReference type="EMBL" id="VNIQ01000001">
    <property type="protein sequence ID" value="TYQ08276.1"/>
    <property type="molecule type" value="Genomic_DNA"/>
</dbReference>
<comment type="caution">
    <text evidence="1">The sequence shown here is derived from an EMBL/GenBank/DDBJ whole genome shotgun (WGS) entry which is preliminary data.</text>
</comment>
<evidence type="ECO:0008006" key="2">
    <source>
        <dbReference type="Google" id="ProtNLM"/>
    </source>
</evidence>
<sequence>MDIDHTATDELERRTAALAQQMGVTARTLEFPEFSGACAGRDYVECGNTLAAALGGLRIRMVERAQFVEALGARIGTSAQAIADVDLGLADQLRMHSREYTKSGF</sequence>
<dbReference type="AlphaFoldDB" id="A0A652YX87"/>
<reference evidence="1" key="1">
    <citation type="submission" date="2019-07" db="EMBL/GenBank/DDBJ databases">
        <title>Genomic Encyclopedia of Type Strains, Phase IV (KMG-IV): sequencing the most valuable type-strain genomes for metagenomic binning, comparative biology and taxonomic classification.</title>
        <authorList>
            <person name="Goeker M."/>
        </authorList>
    </citation>
    <scope>NUCLEOTIDE SEQUENCE</scope>
    <source>
        <strain evidence="1">DSM 44596</strain>
    </source>
</reference>
<protein>
    <recommendedName>
        <fullName evidence="2">Excreted virulence factor EspC (Type VII ESX diderm)</fullName>
    </recommendedName>
</protein>
<organism evidence="1">
    <name type="scientific">Nocardia globerula</name>
    <dbReference type="NCBI Taxonomy" id="1818"/>
    <lineage>
        <taxon>Bacteria</taxon>
        <taxon>Bacillati</taxon>
        <taxon>Actinomycetota</taxon>
        <taxon>Actinomycetes</taxon>
        <taxon>Mycobacteriales</taxon>
        <taxon>Nocardiaceae</taxon>
        <taxon>Nocardia</taxon>
    </lineage>
</organism>
<evidence type="ECO:0000313" key="1">
    <source>
        <dbReference type="EMBL" id="TYQ08276.1"/>
    </source>
</evidence>
<accession>A0A652YX87</accession>